<keyword evidence="2" id="KW-1185">Reference proteome</keyword>
<dbReference type="OrthoDB" id="5338687at2"/>
<dbReference type="Pfam" id="PF13242">
    <property type="entry name" value="Hydrolase_like"/>
    <property type="match status" value="1"/>
</dbReference>
<dbReference type="GO" id="GO:0005737">
    <property type="term" value="C:cytoplasm"/>
    <property type="evidence" value="ECO:0007669"/>
    <property type="project" value="TreeGrafter"/>
</dbReference>
<dbReference type="GO" id="GO:0016791">
    <property type="term" value="F:phosphatase activity"/>
    <property type="evidence" value="ECO:0007669"/>
    <property type="project" value="TreeGrafter"/>
</dbReference>
<dbReference type="Proteomes" id="UP000192602">
    <property type="component" value="Unassembled WGS sequence"/>
</dbReference>
<dbReference type="SUPFAM" id="SSF56784">
    <property type="entry name" value="HAD-like"/>
    <property type="match status" value="1"/>
</dbReference>
<organism evidence="1 2">
    <name type="scientific">Nitratiruptor tergarcus DSM 16512</name>
    <dbReference type="NCBI Taxonomy" id="1069081"/>
    <lineage>
        <taxon>Bacteria</taxon>
        <taxon>Pseudomonadati</taxon>
        <taxon>Campylobacterota</taxon>
        <taxon>Epsilonproteobacteria</taxon>
        <taxon>Nautiliales</taxon>
        <taxon>Nitratiruptoraceae</taxon>
        <taxon>Nitratiruptor</taxon>
    </lineage>
</organism>
<dbReference type="PANTHER" id="PTHR19288">
    <property type="entry name" value="4-NITROPHENYLPHOSPHATASE-RELATED"/>
    <property type="match status" value="1"/>
</dbReference>
<dbReference type="InterPro" id="IPR006357">
    <property type="entry name" value="HAD-SF_hydro_IIA"/>
</dbReference>
<dbReference type="EMBL" id="FWWZ01000001">
    <property type="protein sequence ID" value="SMC09062.1"/>
    <property type="molecule type" value="Genomic_DNA"/>
</dbReference>
<reference evidence="2" key="1">
    <citation type="submission" date="2017-04" db="EMBL/GenBank/DDBJ databases">
        <authorList>
            <person name="Varghese N."/>
            <person name="Submissions S."/>
        </authorList>
    </citation>
    <scope>NUCLEOTIDE SEQUENCE [LARGE SCALE GENOMIC DNA]</scope>
    <source>
        <strain evidence="2">DSM 16512</strain>
    </source>
</reference>
<evidence type="ECO:0000313" key="2">
    <source>
        <dbReference type="Proteomes" id="UP000192602"/>
    </source>
</evidence>
<dbReference type="RefSeq" id="WP_084275313.1">
    <property type="nucleotide sequence ID" value="NZ_AP026671.1"/>
</dbReference>
<dbReference type="NCBIfam" id="TIGR01460">
    <property type="entry name" value="HAD-SF-IIA"/>
    <property type="match status" value="1"/>
</dbReference>
<name>A0A1W1WS86_9BACT</name>
<dbReference type="STRING" id="1069081.SAMN05660197_0858"/>
<dbReference type="Gene3D" id="3.40.50.1000">
    <property type="entry name" value="HAD superfamily/HAD-like"/>
    <property type="match status" value="2"/>
</dbReference>
<gene>
    <name evidence="1" type="ORF">SAMN05660197_0858</name>
</gene>
<accession>A0A1W1WS86</accession>
<sequence length="256" mass="28518">MKLFIDVQGTLIDDKDKLPIKGAVTFIDLLNKKEIPYIIITNNTKRADFLEYLRSLGFAIKKDAYIDPLMVLQEVLQAKKVAAYGVEGFLDVLKAKGYILEYEAPEAVVLSVKDNYTFDEFAQIDEFLLRGAALYGMHQTSIYAKGDKRYPGVGALLEMFHFATGAKYSVVGKPSRLFFQKALQRIGAKDFSEITIISDDVQGDLLGAHQLGMQTVFVLSGKFKNAEEILPKLDFKPDFICKDIGEAAQCLGVDHG</sequence>
<evidence type="ECO:0000313" key="1">
    <source>
        <dbReference type="EMBL" id="SMC09062.1"/>
    </source>
</evidence>
<dbReference type="AlphaFoldDB" id="A0A1W1WS86"/>
<dbReference type="InterPro" id="IPR036412">
    <property type="entry name" value="HAD-like_sf"/>
</dbReference>
<protein>
    <submittedName>
        <fullName evidence="1">NagD protein</fullName>
    </submittedName>
</protein>
<dbReference type="InterPro" id="IPR023214">
    <property type="entry name" value="HAD_sf"/>
</dbReference>
<dbReference type="PANTHER" id="PTHR19288:SF46">
    <property type="entry name" value="HALOACID DEHALOGENASE-LIKE HYDROLASE DOMAIN-CONTAINING PROTEIN 2"/>
    <property type="match status" value="1"/>
</dbReference>
<proteinExistence type="predicted"/>
<dbReference type="Pfam" id="PF13344">
    <property type="entry name" value="Hydrolase_6"/>
    <property type="match status" value="1"/>
</dbReference>